<dbReference type="GO" id="GO:0090529">
    <property type="term" value="P:cell septum assembly"/>
    <property type="evidence" value="ECO:0007669"/>
    <property type="project" value="InterPro"/>
</dbReference>
<keyword evidence="5 9" id="KW-0812">Transmembrane</keyword>
<dbReference type="PANTHER" id="PTHR35851:SF1">
    <property type="entry name" value="CELL DIVISION PROTEIN FTSQ"/>
    <property type="match status" value="1"/>
</dbReference>
<dbReference type="GO" id="GO:0043093">
    <property type="term" value="P:FtsZ-dependent cytokinesis"/>
    <property type="evidence" value="ECO:0007669"/>
    <property type="project" value="UniProtKB-UniRule"/>
</dbReference>
<dbReference type="Gene3D" id="3.40.50.11690">
    <property type="entry name" value="Cell division protein FtsQ/DivIB"/>
    <property type="match status" value="1"/>
</dbReference>
<dbReference type="Gene3D" id="3.10.20.310">
    <property type="entry name" value="membrane protein fhac"/>
    <property type="match status" value="1"/>
</dbReference>
<evidence type="ECO:0000259" key="10">
    <source>
        <dbReference type="PROSITE" id="PS51779"/>
    </source>
</evidence>
<evidence type="ECO:0000256" key="9">
    <source>
        <dbReference type="HAMAP-Rule" id="MF_00911"/>
    </source>
</evidence>
<keyword evidence="3 9" id="KW-0997">Cell inner membrane</keyword>
<dbReference type="GO" id="GO:0005886">
    <property type="term" value="C:plasma membrane"/>
    <property type="evidence" value="ECO:0007669"/>
    <property type="project" value="UniProtKB-SubCell"/>
</dbReference>
<keyword evidence="2 9" id="KW-1003">Cell membrane</keyword>
<sequence length="229" mass="26508">MRRIGQFSLLFALLFFIVAAVWLLLAKQSPFYKPVSHYELLTPLHQVSDVELSDAVSPYLGESFWQLPLQKIQASIVRLDWVHSAQIRRKWPDLLYISISEQQPVARWGESGLINRHGEVFFPRSIAGFENLVRLQGRLDQSEKVLTEFMQTRQWFAGLDLVIAEMRFSVDNVWQIQLLGGAVIKVDELNYANKIERFIKAYPQLSAEMRNSAQTYDLRYSNGFIVAQN</sequence>
<comment type="subcellular location">
    <subcellularLocation>
        <location evidence="9">Cell inner membrane</location>
        <topology evidence="9">Single-pass type II membrane protein</topology>
    </subcellularLocation>
    <subcellularLocation>
        <location evidence="1">Membrane</location>
    </subcellularLocation>
    <text evidence="9">Localizes to the division septum.</text>
</comment>
<evidence type="ECO:0000313" key="11">
    <source>
        <dbReference type="EMBL" id="QCU90624.1"/>
    </source>
</evidence>
<evidence type="ECO:0000313" key="12">
    <source>
        <dbReference type="Proteomes" id="UP000304864"/>
    </source>
</evidence>
<comment type="similarity">
    <text evidence="9">Belongs to the FtsQ/DivIB family. FtsQ subfamily.</text>
</comment>
<feature type="domain" description="POTRA" evidence="10">
    <location>
        <begin position="33"/>
        <end position="102"/>
    </location>
</feature>
<evidence type="ECO:0000256" key="8">
    <source>
        <dbReference type="ARBA" id="ARBA00023306"/>
    </source>
</evidence>
<dbReference type="AlphaFoldDB" id="A0A4P9K6C5"/>
<evidence type="ECO:0000256" key="2">
    <source>
        <dbReference type="ARBA" id="ARBA00022475"/>
    </source>
</evidence>
<name>A0A4P9K6C5_9GAMM</name>
<dbReference type="OrthoDB" id="9790370at2"/>
<evidence type="ECO:0000256" key="6">
    <source>
        <dbReference type="ARBA" id="ARBA00022989"/>
    </source>
</evidence>
<dbReference type="InterPro" id="IPR026579">
    <property type="entry name" value="FtsQ"/>
</dbReference>
<evidence type="ECO:0000256" key="1">
    <source>
        <dbReference type="ARBA" id="ARBA00004370"/>
    </source>
</evidence>
<dbReference type="PANTHER" id="PTHR35851">
    <property type="entry name" value="CELL DIVISION PROTEIN FTSQ"/>
    <property type="match status" value="1"/>
</dbReference>
<dbReference type="Proteomes" id="UP000304864">
    <property type="component" value="Chromosome"/>
</dbReference>
<evidence type="ECO:0000256" key="7">
    <source>
        <dbReference type="ARBA" id="ARBA00023136"/>
    </source>
</evidence>
<dbReference type="InterPro" id="IPR045335">
    <property type="entry name" value="FtsQ_C_sf"/>
</dbReference>
<keyword evidence="7 9" id="KW-0472">Membrane</keyword>
<dbReference type="EMBL" id="CP040602">
    <property type="protein sequence ID" value="QCU90624.1"/>
    <property type="molecule type" value="Genomic_DNA"/>
</dbReference>
<dbReference type="Pfam" id="PF08478">
    <property type="entry name" value="POTRA_1"/>
    <property type="match status" value="1"/>
</dbReference>
<comment type="subunit">
    <text evidence="9">Part of a complex composed of FtsB, FtsL and FtsQ.</text>
</comment>
<organism evidence="11 12">
    <name type="scientific">Thiomicrorhabdus sediminis</name>
    <dbReference type="NCBI Taxonomy" id="2580412"/>
    <lineage>
        <taxon>Bacteria</taxon>
        <taxon>Pseudomonadati</taxon>
        <taxon>Pseudomonadota</taxon>
        <taxon>Gammaproteobacteria</taxon>
        <taxon>Thiotrichales</taxon>
        <taxon>Piscirickettsiaceae</taxon>
        <taxon>Thiomicrorhabdus</taxon>
    </lineage>
</organism>
<proteinExistence type="inferred from homology"/>
<dbReference type="HAMAP" id="MF_00911">
    <property type="entry name" value="FtsQ_subfam"/>
    <property type="match status" value="1"/>
</dbReference>
<dbReference type="KEGG" id="thig:FE785_08235"/>
<protein>
    <recommendedName>
        <fullName evidence="9">Cell division protein FtsQ</fullName>
    </recommendedName>
</protein>
<keyword evidence="4 9" id="KW-0132">Cell division</keyword>
<evidence type="ECO:0000256" key="4">
    <source>
        <dbReference type="ARBA" id="ARBA00022618"/>
    </source>
</evidence>
<keyword evidence="12" id="KW-1185">Reference proteome</keyword>
<keyword evidence="6 9" id="KW-1133">Transmembrane helix</keyword>
<keyword evidence="8 9" id="KW-0131">Cell cycle</keyword>
<gene>
    <name evidence="9" type="primary">ftsQ</name>
    <name evidence="11" type="ORF">FE785_08235</name>
</gene>
<dbReference type="Pfam" id="PF03799">
    <property type="entry name" value="FtsQ_DivIB_C"/>
    <property type="match status" value="1"/>
</dbReference>
<evidence type="ECO:0000256" key="3">
    <source>
        <dbReference type="ARBA" id="ARBA00022519"/>
    </source>
</evidence>
<dbReference type="RefSeq" id="WP_138565298.1">
    <property type="nucleotide sequence ID" value="NZ_CP040602.1"/>
</dbReference>
<reference evidence="11 12" key="1">
    <citation type="submission" date="2019-05" db="EMBL/GenBank/DDBJ databases">
        <title>Thiomicrorhabdus sediminis sp. nov, a novel sulfur-oxidizing bacterium isolated from coastal sediment.</title>
        <authorList>
            <person name="Liu X."/>
        </authorList>
    </citation>
    <scope>NUCLEOTIDE SEQUENCE [LARGE SCALE GENOMIC DNA]</scope>
    <source>
        <strain evidence="11 12">G1</strain>
    </source>
</reference>
<dbReference type="InterPro" id="IPR034746">
    <property type="entry name" value="POTRA"/>
</dbReference>
<accession>A0A4P9K6C5</accession>
<comment type="function">
    <text evidence="9">Essential cell division protein. May link together the upstream cell division proteins, which are predominantly cytoplasmic, with the downstream cell division proteins, which are predominantly periplasmic. May control correct divisome assembly.</text>
</comment>
<dbReference type="InterPro" id="IPR005548">
    <property type="entry name" value="Cell_div_FtsQ/DivIB_C"/>
</dbReference>
<evidence type="ECO:0000256" key="5">
    <source>
        <dbReference type="ARBA" id="ARBA00022692"/>
    </source>
</evidence>
<dbReference type="InterPro" id="IPR013685">
    <property type="entry name" value="POTRA_FtsQ_type"/>
</dbReference>
<dbReference type="GO" id="GO:0032153">
    <property type="term" value="C:cell division site"/>
    <property type="evidence" value="ECO:0007669"/>
    <property type="project" value="UniProtKB-UniRule"/>
</dbReference>
<dbReference type="PROSITE" id="PS51779">
    <property type="entry name" value="POTRA"/>
    <property type="match status" value="1"/>
</dbReference>